<accession>E0U7L6</accession>
<proteinExistence type="predicted"/>
<keyword evidence="2" id="KW-1185">Reference proteome</keyword>
<evidence type="ECO:0000313" key="1">
    <source>
        <dbReference type="EMBL" id="ADN13712.1"/>
    </source>
</evidence>
<evidence type="ECO:0000313" key="2">
    <source>
        <dbReference type="Proteomes" id="UP000008206"/>
    </source>
</evidence>
<gene>
    <name evidence="1" type="ordered locus">Cyan7822_1724</name>
</gene>
<dbReference type="EMBL" id="CP002198">
    <property type="protein sequence ID" value="ADN13712.1"/>
    <property type="molecule type" value="Genomic_DNA"/>
</dbReference>
<dbReference type="KEGG" id="cyj:Cyan7822_1724"/>
<name>E0U7L6_GLOV7</name>
<sequence length="52" mass="6234">MSRTKRLQMLLSDLEYKTLNDYALLRQMSMSEILRDYIKSLSTYKNIDGTER</sequence>
<protein>
    <recommendedName>
        <fullName evidence="3">CopG domain protein DNA-binding domain protein</fullName>
    </recommendedName>
</protein>
<dbReference type="STRING" id="497965.Cyan7822_1724"/>
<reference evidence="2" key="1">
    <citation type="journal article" date="2011" name="MBio">
        <title>Novel metabolic attributes of the genus Cyanothece, comprising a group of unicellular nitrogen-fixing Cyanobacteria.</title>
        <authorList>
            <person name="Bandyopadhyay A."/>
            <person name="Elvitigala T."/>
            <person name="Welsh E."/>
            <person name="Stockel J."/>
            <person name="Liberton M."/>
            <person name="Min H."/>
            <person name="Sherman L.A."/>
            <person name="Pakrasi H.B."/>
        </authorList>
    </citation>
    <scope>NUCLEOTIDE SEQUENCE [LARGE SCALE GENOMIC DNA]</scope>
    <source>
        <strain evidence="2">PCC 7822</strain>
    </source>
</reference>
<dbReference type="AlphaFoldDB" id="E0U7L6"/>
<evidence type="ECO:0008006" key="3">
    <source>
        <dbReference type="Google" id="ProtNLM"/>
    </source>
</evidence>
<dbReference type="HOGENOM" id="CLU_202531_2_1_3"/>
<organism evidence="1 2">
    <name type="scientific">Gloeothece verrucosa (strain PCC 7822)</name>
    <name type="common">Cyanothece sp. (strain PCC 7822)</name>
    <dbReference type="NCBI Taxonomy" id="497965"/>
    <lineage>
        <taxon>Bacteria</taxon>
        <taxon>Bacillati</taxon>
        <taxon>Cyanobacteriota</taxon>
        <taxon>Cyanophyceae</taxon>
        <taxon>Oscillatoriophycideae</taxon>
        <taxon>Chroococcales</taxon>
        <taxon>Aphanothecaceae</taxon>
        <taxon>Gloeothece</taxon>
        <taxon>Gloeothece verrucosa</taxon>
    </lineage>
</organism>
<dbReference type="Proteomes" id="UP000008206">
    <property type="component" value="Chromosome"/>
</dbReference>